<dbReference type="RefSeq" id="WP_089793467.1">
    <property type="nucleotide sequence ID" value="NZ_FOIU01000002.1"/>
</dbReference>
<feature type="domain" description="Streptomycin biosynthesis protein StrF" evidence="1">
    <location>
        <begin position="4"/>
        <end position="203"/>
    </location>
</feature>
<dbReference type="Pfam" id="PF13712">
    <property type="entry name" value="Glyco_tranf_2_5"/>
    <property type="match status" value="1"/>
</dbReference>
<dbReference type="EMBL" id="FOIU01000002">
    <property type="protein sequence ID" value="SEW40809.1"/>
    <property type="molecule type" value="Genomic_DNA"/>
</dbReference>
<evidence type="ECO:0000259" key="1">
    <source>
        <dbReference type="Pfam" id="PF13712"/>
    </source>
</evidence>
<sequence length="290" mass="33884">MLSIIISSYQQNYYDQLVKNINETIGDGFQYEIIQMWNPNLMSITKAYNLGAEKSKFQNLLFLHEDIVFHTKGWGEKLSDHLDKENTGIIGVAGSSYVPAAPSSWTVDEKYNFANILQGNKQNTDFFHIQSTKANKTKVFAVDGVFLAIKKENFIQFKFDENLPGFHGYDLDFSLRVSKKYQNYVVDDILIQHFSGGNLDKVWFDANVKVKEKLGSQFGKQIDPEVEKKVFLGFLYNFFQHYPVSRKNILLTLKFYPKKLNFKDHLKIVKKYFNYIRYSNNINKKFNTNY</sequence>
<dbReference type="STRING" id="356305.SAMN05421841_2741"/>
<proteinExistence type="predicted"/>
<dbReference type="Gene3D" id="3.90.550.10">
    <property type="entry name" value="Spore Coat Polysaccharide Biosynthesis Protein SpsA, Chain A"/>
    <property type="match status" value="1"/>
</dbReference>
<dbReference type="InterPro" id="IPR029044">
    <property type="entry name" value="Nucleotide-diphossugar_trans"/>
</dbReference>
<keyword evidence="3" id="KW-1185">Reference proteome</keyword>
<keyword evidence="2" id="KW-0808">Transferase</keyword>
<protein>
    <submittedName>
        <fullName evidence="2">Glycosyltransferase like family protein</fullName>
    </submittedName>
</protein>
<dbReference type="OrthoDB" id="7851643at2"/>
<dbReference type="AlphaFoldDB" id="A0A1I0RIP1"/>
<evidence type="ECO:0000313" key="3">
    <source>
        <dbReference type="Proteomes" id="UP000199469"/>
    </source>
</evidence>
<organism evidence="2 3">
    <name type="scientific">Chryseobacterium wanjuense</name>
    <dbReference type="NCBI Taxonomy" id="356305"/>
    <lineage>
        <taxon>Bacteria</taxon>
        <taxon>Pseudomonadati</taxon>
        <taxon>Bacteroidota</taxon>
        <taxon>Flavobacteriia</taxon>
        <taxon>Flavobacteriales</taxon>
        <taxon>Weeksellaceae</taxon>
        <taxon>Chryseobacterium group</taxon>
        <taxon>Chryseobacterium</taxon>
    </lineage>
</organism>
<reference evidence="3" key="1">
    <citation type="submission" date="2016-10" db="EMBL/GenBank/DDBJ databases">
        <authorList>
            <person name="Varghese N."/>
            <person name="Submissions S."/>
        </authorList>
    </citation>
    <scope>NUCLEOTIDE SEQUENCE [LARGE SCALE GENOMIC DNA]</scope>
    <source>
        <strain evidence="3">DSM 17724</strain>
    </source>
</reference>
<gene>
    <name evidence="2" type="ORF">SAMN05421841_2741</name>
</gene>
<dbReference type="GO" id="GO:0016740">
    <property type="term" value="F:transferase activity"/>
    <property type="evidence" value="ECO:0007669"/>
    <property type="project" value="UniProtKB-KW"/>
</dbReference>
<dbReference type="Proteomes" id="UP000199469">
    <property type="component" value="Unassembled WGS sequence"/>
</dbReference>
<name>A0A1I0RIP1_9FLAO</name>
<evidence type="ECO:0000313" key="2">
    <source>
        <dbReference type="EMBL" id="SEW40809.1"/>
    </source>
</evidence>
<accession>A0A1I0RIP1</accession>
<dbReference type="SUPFAM" id="SSF53448">
    <property type="entry name" value="Nucleotide-diphospho-sugar transferases"/>
    <property type="match status" value="1"/>
</dbReference>
<dbReference type="InterPro" id="IPR059123">
    <property type="entry name" value="StrF_dom"/>
</dbReference>